<name>A0A432PB15_9HYPH</name>
<dbReference type="EMBL" id="RJTH01000022">
    <property type="protein sequence ID" value="RUM18858.1"/>
    <property type="molecule type" value="Genomic_DNA"/>
</dbReference>
<evidence type="ECO:0000313" key="1">
    <source>
        <dbReference type="EMBL" id="RUM18858.1"/>
    </source>
</evidence>
<proteinExistence type="predicted"/>
<organism evidence="1 2">
    <name type="scientific">Rhizobium vallis</name>
    <dbReference type="NCBI Taxonomy" id="634290"/>
    <lineage>
        <taxon>Bacteria</taxon>
        <taxon>Pseudomonadati</taxon>
        <taxon>Pseudomonadota</taxon>
        <taxon>Alphaproteobacteria</taxon>
        <taxon>Hyphomicrobiales</taxon>
        <taxon>Rhizobiaceae</taxon>
        <taxon>Rhizobium/Agrobacterium group</taxon>
        <taxon>Rhizobium</taxon>
    </lineage>
</organism>
<keyword evidence="2" id="KW-1185">Reference proteome</keyword>
<gene>
    <name evidence="1" type="ORF">EFQ99_32040</name>
</gene>
<protein>
    <submittedName>
        <fullName evidence="1">Uncharacterized protein</fullName>
    </submittedName>
</protein>
<reference evidence="2" key="1">
    <citation type="submission" date="2018-11" db="EMBL/GenBank/DDBJ databases">
        <title>Rhizobium chutanense sp. nov., isolated from root nodules of Phaseolus vulgaris in China.</title>
        <authorList>
            <person name="Huo Y."/>
        </authorList>
    </citation>
    <scope>NUCLEOTIDE SEQUENCE [LARGE SCALE GENOMIC DNA]</scope>
    <source>
        <strain evidence="2">CCBAU 65647</strain>
    </source>
</reference>
<sequence>MLALVLLTSCSEEQQISLIGRLTSRDLYEKGTNCEGFHYRIEGRQMVWFGEKEPRAVGRDISLSEKENSVIITDHSWGRLTVNSVFTFSDDRKTVKFTDIYYSPEPTEDDWRIMDKQAGDAKAKFQAYRDSLKDIPQMELCQRKNAS</sequence>
<evidence type="ECO:0000313" key="2">
    <source>
        <dbReference type="Proteomes" id="UP000278823"/>
    </source>
</evidence>
<comment type="caution">
    <text evidence="1">The sequence shown here is derived from an EMBL/GenBank/DDBJ whole genome shotgun (WGS) entry which is preliminary data.</text>
</comment>
<dbReference type="Proteomes" id="UP000278823">
    <property type="component" value="Unassembled WGS sequence"/>
</dbReference>
<dbReference type="AlphaFoldDB" id="A0A432PB15"/>
<dbReference type="RefSeq" id="WP_164736478.1">
    <property type="nucleotide sequence ID" value="NZ_ML133705.1"/>
</dbReference>
<accession>A0A432PB15</accession>